<keyword evidence="2 9" id="KW-0813">Transport</keyword>
<feature type="domain" description="Tripartite ATP-independent periplasmic transporters DctQ component" evidence="10">
    <location>
        <begin position="43"/>
        <end position="167"/>
    </location>
</feature>
<organism evidence="11 12">
    <name type="scientific">Pacificispira spongiicola</name>
    <dbReference type="NCBI Taxonomy" id="2729598"/>
    <lineage>
        <taxon>Bacteria</taxon>
        <taxon>Pseudomonadati</taxon>
        <taxon>Pseudomonadota</taxon>
        <taxon>Alphaproteobacteria</taxon>
        <taxon>Rhodospirillales</taxon>
        <taxon>Rhodospirillaceae</taxon>
        <taxon>Pacificispira</taxon>
    </lineage>
</organism>
<evidence type="ECO:0000256" key="3">
    <source>
        <dbReference type="ARBA" id="ARBA00022475"/>
    </source>
</evidence>
<keyword evidence="6 9" id="KW-1133">Transmembrane helix</keyword>
<dbReference type="Pfam" id="PF04290">
    <property type="entry name" value="DctQ"/>
    <property type="match status" value="1"/>
</dbReference>
<sequence>MSGSNDGMPSLPPGSGLGILDRFLDRIERAMSFVAGLVLLAMGILITASVAAREQIGVTIPDDILLVGLSMVAVVCLPLSHVQRDRGQISVTVITDRLPWGYGACGRILGHVIGTLLFGAIAWLTVASVPQAFAQNHYYDGQLLIPVWPVKVVFGIGMGLFAIRLALCAVGDVIVCLTSRGAEK</sequence>
<accession>A0A7Y0HGB0</accession>
<comment type="caution">
    <text evidence="11">The sequence shown here is derived from an EMBL/GenBank/DDBJ whole genome shotgun (WGS) entry which is preliminary data.</text>
</comment>
<keyword evidence="4 9" id="KW-0997">Cell inner membrane</keyword>
<dbReference type="PANTHER" id="PTHR35011">
    <property type="entry name" value="2,3-DIKETO-L-GULONATE TRAP TRANSPORTER SMALL PERMEASE PROTEIN YIAM"/>
    <property type="match status" value="1"/>
</dbReference>
<comment type="subcellular location">
    <subcellularLocation>
        <location evidence="1 9">Cell inner membrane</location>
        <topology evidence="1 9">Multi-pass membrane protein</topology>
    </subcellularLocation>
</comment>
<dbReference type="InterPro" id="IPR007387">
    <property type="entry name" value="TRAP_DctQ"/>
</dbReference>
<evidence type="ECO:0000256" key="7">
    <source>
        <dbReference type="ARBA" id="ARBA00023136"/>
    </source>
</evidence>
<evidence type="ECO:0000256" key="4">
    <source>
        <dbReference type="ARBA" id="ARBA00022519"/>
    </source>
</evidence>
<comment type="subunit">
    <text evidence="9">The complex comprises the extracytoplasmic solute receptor protein and the two transmembrane proteins.</text>
</comment>
<dbReference type="GO" id="GO:0015740">
    <property type="term" value="P:C4-dicarboxylate transport"/>
    <property type="evidence" value="ECO:0007669"/>
    <property type="project" value="TreeGrafter"/>
</dbReference>
<dbReference type="RefSeq" id="WP_169625137.1">
    <property type="nucleotide sequence ID" value="NZ_JABBNT010000003.1"/>
</dbReference>
<evidence type="ECO:0000256" key="8">
    <source>
        <dbReference type="ARBA" id="ARBA00038436"/>
    </source>
</evidence>
<proteinExistence type="inferred from homology"/>
<dbReference type="Proteomes" id="UP000539372">
    <property type="component" value="Unassembled WGS sequence"/>
</dbReference>
<evidence type="ECO:0000256" key="5">
    <source>
        <dbReference type="ARBA" id="ARBA00022692"/>
    </source>
</evidence>
<evidence type="ECO:0000256" key="2">
    <source>
        <dbReference type="ARBA" id="ARBA00022448"/>
    </source>
</evidence>
<dbReference type="PANTHER" id="PTHR35011:SF10">
    <property type="entry name" value="TRAP TRANSPORTER SMALL PERMEASE PROTEIN"/>
    <property type="match status" value="1"/>
</dbReference>
<name>A0A7Y0HGB0_9PROT</name>
<keyword evidence="3" id="KW-1003">Cell membrane</keyword>
<dbReference type="InterPro" id="IPR055348">
    <property type="entry name" value="DctQ"/>
</dbReference>
<protein>
    <recommendedName>
        <fullName evidence="9">TRAP transporter small permease protein</fullName>
    </recommendedName>
</protein>
<evidence type="ECO:0000256" key="9">
    <source>
        <dbReference type="RuleBase" id="RU369079"/>
    </source>
</evidence>
<keyword evidence="5 9" id="KW-0812">Transmembrane</keyword>
<evidence type="ECO:0000256" key="1">
    <source>
        <dbReference type="ARBA" id="ARBA00004429"/>
    </source>
</evidence>
<dbReference type="AlphaFoldDB" id="A0A7Y0HGB0"/>
<keyword evidence="12" id="KW-1185">Reference proteome</keyword>
<feature type="transmembrane region" description="Helical" evidence="9">
    <location>
        <begin position="64"/>
        <end position="82"/>
    </location>
</feature>
<comment type="similarity">
    <text evidence="8 9">Belongs to the TRAP transporter small permease family.</text>
</comment>
<gene>
    <name evidence="11" type="ORF">HH303_09625</name>
</gene>
<dbReference type="GO" id="GO:0022857">
    <property type="term" value="F:transmembrane transporter activity"/>
    <property type="evidence" value="ECO:0007669"/>
    <property type="project" value="UniProtKB-UniRule"/>
</dbReference>
<comment type="function">
    <text evidence="9">Part of the tripartite ATP-independent periplasmic (TRAP) transport system.</text>
</comment>
<dbReference type="EMBL" id="JABBNT010000003">
    <property type="protein sequence ID" value="NMM44737.1"/>
    <property type="molecule type" value="Genomic_DNA"/>
</dbReference>
<evidence type="ECO:0000256" key="6">
    <source>
        <dbReference type="ARBA" id="ARBA00022989"/>
    </source>
</evidence>
<evidence type="ECO:0000313" key="12">
    <source>
        <dbReference type="Proteomes" id="UP000539372"/>
    </source>
</evidence>
<keyword evidence="7 9" id="KW-0472">Membrane</keyword>
<dbReference type="GO" id="GO:0005886">
    <property type="term" value="C:plasma membrane"/>
    <property type="evidence" value="ECO:0007669"/>
    <property type="project" value="UniProtKB-SubCell"/>
</dbReference>
<feature type="transmembrane region" description="Helical" evidence="9">
    <location>
        <begin position="108"/>
        <end position="133"/>
    </location>
</feature>
<feature type="transmembrane region" description="Helical" evidence="9">
    <location>
        <begin position="153"/>
        <end position="177"/>
    </location>
</feature>
<evidence type="ECO:0000313" key="11">
    <source>
        <dbReference type="EMBL" id="NMM44737.1"/>
    </source>
</evidence>
<feature type="transmembrane region" description="Helical" evidence="9">
    <location>
        <begin position="30"/>
        <end position="52"/>
    </location>
</feature>
<reference evidence="11 12" key="1">
    <citation type="submission" date="2020-04" db="EMBL/GenBank/DDBJ databases">
        <title>Rhodospirillaceae bacterium KN72 isolated from deep sea.</title>
        <authorList>
            <person name="Zhang D.-C."/>
        </authorList>
    </citation>
    <scope>NUCLEOTIDE SEQUENCE [LARGE SCALE GENOMIC DNA]</scope>
    <source>
        <strain evidence="11 12">KN72</strain>
    </source>
</reference>
<evidence type="ECO:0000259" key="10">
    <source>
        <dbReference type="Pfam" id="PF04290"/>
    </source>
</evidence>